<gene>
    <name evidence="2" type="ORF">JR050_13370</name>
</gene>
<dbReference type="EMBL" id="JAFELM010000033">
    <property type="protein sequence ID" value="MBM6618654.1"/>
    <property type="molecule type" value="Genomic_DNA"/>
</dbReference>
<feature type="region of interest" description="Disordered" evidence="1">
    <location>
        <begin position="311"/>
        <end position="332"/>
    </location>
</feature>
<sequence length="332" mass="37371">MKKGVLKMTGLIIGAVVIGFLVIVGSTLSSSKGRKAPLKNDPIPEQLGIYNEKALVIVEKLNQTLKPGYIDNVKNRVLQNHPKWKDHEFDWGMFELKRYFVMNSLLKSVPMFSHNVDEIWHEMLMFTREYEDFSKKFYHDMLHHMPNMDSTPIPGERAFFDWVYLSLFESTPNSRAIWGQFLQNPIKREILDDFRLLSEVELMSKYFRNNDDWVDVKKYLISKLKNEINDAHQVKQGNKKFASVTSTNEAHIYGYAASAAVLYSLYDDDDFQDHMSEVVPEEYYNKHDHSSGGSACSGFACGTGFGDSGDSSGGGDSGGTSCSSCGGGCGSS</sequence>
<organism evidence="2 3">
    <name type="scientific">Bacillus suaedaesalsae</name>
    <dbReference type="NCBI Taxonomy" id="2810349"/>
    <lineage>
        <taxon>Bacteria</taxon>
        <taxon>Bacillati</taxon>
        <taxon>Bacillota</taxon>
        <taxon>Bacilli</taxon>
        <taxon>Bacillales</taxon>
        <taxon>Bacillaceae</taxon>
        <taxon>Bacillus</taxon>
    </lineage>
</organism>
<reference evidence="2 3" key="1">
    <citation type="submission" date="2021-02" db="EMBL/GenBank/DDBJ databases">
        <title>Bacillus sp. RD4P76, an endophyte from a halophyte.</title>
        <authorList>
            <person name="Sun J.-Q."/>
        </authorList>
    </citation>
    <scope>NUCLEOTIDE SEQUENCE [LARGE SCALE GENOMIC DNA]</scope>
    <source>
        <strain evidence="2 3">RD4P76</strain>
    </source>
</reference>
<evidence type="ECO:0000256" key="1">
    <source>
        <dbReference type="SAM" id="MobiDB-lite"/>
    </source>
</evidence>
<proteinExistence type="predicted"/>
<evidence type="ECO:0000313" key="3">
    <source>
        <dbReference type="Proteomes" id="UP001518925"/>
    </source>
</evidence>
<accession>A0ABS2DJI8</accession>
<keyword evidence="3" id="KW-1185">Reference proteome</keyword>
<protein>
    <submittedName>
        <fullName evidence="2">Uncharacterized protein</fullName>
    </submittedName>
</protein>
<dbReference type="Proteomes" id="UP001518925">
    <property type="component" value="Unassembled WGS sequence"/>
</dbReference>
<name>A0ABS2DJI8_9BACI</name>
<evidence type="ECO:0000313" key="2">
    <source>
        <dbReference type="EMBL" id="MBM6618654.1"/>
    </source>
</evidence>
<comment type="caution">
    <text evidence="2">The sequence shown here is derived from an EMBL/GenBank/DDBJ whole genome shotgun (WGS) entry which is preliminary data.</text>
</comment>